<dbReference type="CDD" id="cd09917">
    <property type="entry name" value="F-box_SF"/>
    <property type="match status" value="1"/>
</dbReference>
<dbReference type="Gene3D" id="3.80.10.10">
    <property type="entry name" value="Ribonuclease Inhibitor"/>
    <property type="match status" value="1"/>
</dbReference>
<name>A0ABQ8UHP3_9EUKA</name>
<gene>
    <name evidence="2" type="ORF">PAPYR_6003</name>
</gene>
<dbReference type="InterPro" id="IPR032675">
    <property type="entry name" value="LRR_dom_sf"/>
</dbReference>
<dbReference type="Proteomes" id="UP001141327">
    <property type="component" value="Unassembled WGS sequence"/>
</dbReference>
<accession>A0ABQ8UHP3</accession>
<dbReference type="InterPro" id="IPR001810">
    <property type="entry name" value="F-box_dom"/>
</dbReference>
<reference evidence="2" key="1">
    <citation type="journal article" date="2022" name="bioRxiv">
        <title>Genomics of Preaxostyla Flagellates Illuminates Evolutionary Transitions and the Path Towards Mitochondrial Loss.</title>
        <authorList>
            <person name="Novak L.V.F."/>
            <person name="Treitli S.C."/>
            <person name="Pyrih J."/>
            <person name="Halakuc P."/>
            <person name="Pipaliya S.V."/>
            <person name="Vacek V."/>
            <person name="Brzon O."/>
            <person name="Soukal P."/>
            <person name="Eme L."/>
            <person name="Dacks J.B."/>
            <person name="Karnkowska A."/>
            <person name="Elias M."/>
            <person name="Hampl V."/>
        </authorList>
    </citation>
    <scope>NUCLEOTIDE SEQUENCE</scope>
    <source>
        <strain evidence="2">RCP-MX</strain>
    </source>
</reference>
<evidence type="ECO:0000313" key="3">
    <source>
        <dbReference type="Proteomes" id="UP001141327"/>
    </source>
</evidence>
<dbReference type="EMBL" id="JAPMOS010000031">
    <property type="protein sequence ID" value="KAJ4458318.1"/>
    <property type="molecule type" value="Genomic_DNA"/>
</dbReference>
<dbReference type="Pfam" id="PF00646">
    <property type="entry name" value="F-box"/>
    <property type="match status" value="1"/>
</dbReference>
<sequence>MPKLIPAGALLTHRPLGSPQSAVTAHFFPPHLMLLDLGPDILTVICRYFSLPDLYNFARVCKLARRAAFSRSFLELSNRGHLAHNGHWCELLFKRMPFISFLRLVGPSNCIFLHQLAENVEVLNSLVDLNAVTNSVVSAQSPYNYLIRDILNRWATTLRRLRLVGLGFMTADTLATCGPLTHLTLQHSLRALPPTLPPQLIALDISRNGLDLSMMPPSPTLRHLNVSMNGLTDGVVGMIPNLFPHLQSLVANQAIMRPLARRASGTLTDVGLLSLICEDSSRVHLRLHRLEFCNGCELSAGALAAFCRHHPLRSEDWRQG</sequence>
<organism evidence="2 3">
    <name type="scientific">Paratrimastix pyriformis</name>
    <dbReference type="NCBI Taxonomy" id="342808"/>
    <lineage>
        <taxon>Eukaryota</taxon>
        <taxon>Metamonada</taxon>
        <taxon>Preaxostyla</taxon>
        <taxon>Paratrimastigidae</taxon>
        <taxon>Paratrimastix</taxon>
    </lineage>
</organism>
<evidence type="ECO:0000259" key="1">
    <source>
        <dbReference type="Pfam" id="PF00646"/>
    </source>
</evidence>
<keyword evidence="3" id="KW-1185">Reference proteome</keyword>
<dbReference type="SUPFAM" id="SSF81383">
    <property type="entry name" value="F-box domain"/>
    <property type="match status" value="1"/>
</dbReference>
<comment type="caution">
    <text evidence="2">The sequence shown here is derived from an EMBL/GenBank/DDBJ whole genome shotgun (WGS) entry which is preliminary data.</text>
</comment>
<evidence type="ECO:0000313" key="2">
    <source>
        <dbReference type="EMBL" id="KAJ4458318.1"/>
    </source>
</evidence>
<feature type="domain" description="F-box" evidence="1">
    <location>
        <begin position="34"/>
        <end position="74"/>
    </location>
</feature>
<dbReference type="InterPro" id="IPR036047">
    <property type="entry name" value="F-box-like_dom_sf"/>
</dbReference>
<protein>
    <recommendedName>
        <fullName evidence="1">F-box domain-containing protein</fullName>
    </recommendedName>
</protein>
<dbReference type="SUPFAM" id="SSF52047">
    <property type="entry name" value="RNI-like"/>
    <property type="match status" value="1"/>
</dbReference>
<proteinExistence type="predicted"/>